<accession>A0A1C7Z611</accession>
<proteinExistence type="predicted"/>
<name>A0A1C7Z611_PSESX</name>
<organism evidence="1 2">
    <name type="scientific">Pseudomonas syringae</name>
    <dbReference type="NCBI Taxonomy" id="317"/>
    <lineage>
        <taxon>Bacteria</taxon>
        <taxon>Pseudomonadati</taxon>
        <taxon>Pseudomonadota</taxon>
        <taxon>Gammaproteobacteria</taxon>
        <taxon>Pseudomonadales</taxon>
        <taxon>Pseudomonadaceae</taxon>
        <taxon>Pseudomonas</taxon>
    </lineage>
</organism>
<dbReference type="RefSeq" id="WP_065832966.1">
    <property type="nucleotide sequence ID" value="NZ_LGSI01000035.1"/>
</dbReference>
<reference evidence="1 2" key="1">
    <citation type="submission" date="2015-07" db="EMBL/GenBank/DDBJ databases">
        <title>Draft genome sequence of a diazotrophic, plant growth-promoting rhizobacterium of the Pseudomonas syringae complex.</title>
        <authorList>
            <person name="Patten C.L."/>
            <person name="Jeong H."/>
        </authorList>
    </citation>
    <scope>NUCLEOTIDE SEQUENCE [LARGE SCALE GENOMIC DNA]</scope>
    <source>
        <strain evidence="1 2">GR12-2</strain>
    </source>
</reference>
<dbReference type="AlphaFoldDB" id="A0A1C7Z611"/>
<dbReference type="PATRIC" id="fig|317.243.peg.1129"/>
<dbReference type="OrthoDB" id="9781481at2"/>
<evidence type="ECO:0000313" key="2">
    <source>
        <dbReference type="Proteomes" id="UP000093104"/>
    </source>
</evidence>
<sequence length="157" mass="17457">MPLVQEGQQLANCFRPRPVSVAEVGALIRMRDPQFNTENIRPDLEKMSVNSDIRAHYQGVKKGRRSDSGHPADRLFKTSSGTRARYEPYVPVVHGIWVLEYDSSGGGTVYKAPQTLIARAAALARREVDAIEIAPIDDELDGRKRVLMQVAMRQGAV</sequence>
<gene>
    <name evidence="1" type="ORF">AFK24_09280</name>
</gene>
<dbReference type="EMBL" id="LGSI01000035">
    <property type="protein sequence ID" value="OCR25253.1"/>
    <property type="molecule type" value="Genomic_DNA"/>
</dbReference>
<evidence type="ECO:0000313" key="1">
    <source>
        <dbReference type="EMBL" id="OCR25253.1"/>
    </source>
</evidence>
<dbReference type="Proteomes" id="UP000093104">
    <property type="component" value="Unassembled WGS sequence"/>
</dbReference>
<comment type="caution">
    <text evidence="1">The sequence shown here is derived from an EMBL/GenBank/DDBJ whole genome shotgun (WGS) entry which is preliminary data.</text>
</comment>
<protein>
    <submittedName>
        <fullName evidence="1">Uncharacterized protein</fullName>
    </submittedName>
</protein>